<protein>
    <submittedName>
        <fullName evidence="1">Uncharacterized protein</fullName>
    </submittedName>
</protein>
<dbReference type="RefSeq" id="WP_188907968.1">
    <property type="nucleotide sequence ID" value="NZ_BMIQ01000002.1"/>
</dbReference>
<sequence>MDLFRSLADTAADLKTMRATLDIRTTERDAARAETALVARDRAASVAALETERTRAVAAERKAADLRIRIARDVGTDRDGPTAPVLRDVLRAMREGAR</sequence>
<dbReference type="AlphaFoldDB" id="A0A916ZK19"/>
<accession>A0A916ZK19</accession>
<evidence type="ECO:0000313" key="2">
    <source>
        <dbReference type="Proteomes" id="UP000644699"/>
    </source>
</evidence>
<keyword evidence="2" id="KW-1185">Reference proteome</keyword>
<name>A0A916ZK19_9HYPH</name>
<organism evidence="1 2">
    <name type="scientific">Aureimonas endophytica</name>
    <dbReference type="NCBI Taxonomy" id="2027858"/>
    <lineage>
        <taxon>Bacteria</taxon>
        <taxon>Pseudomonadati</taxon>
        <taxon>Pseudomonadota</taxon>
        <taxon>Alphaproteobacteria</taxon>
        <taxon>Hyphomicrobiales</taxon>
        <taxon>Aurantimonadaceae</taxon>
        <taxon>Aureimonas</taxon>
    </lineage>
</organism>
<comment type="caution">
    <text evidence="1">The sequence shown here is derived from an EMBL/GenBank/DDBJ whole genome shotgun (WGS) entry which is preliminary data.</text>
</comment>
<evidence type="ECO:0000313" key="1">
    <source>
        <dbReference type="EMBL" id="GGE00353.1"/>
    </source>
</evidence>
<gene>
    <name evidence="1" type="ORF">GCM10011390_18960</name>
</gene>
<dbReference type="Proteomes" id="UP000644699">
    <property type="component" value="Unassembled WGS sequence"/>
</dbReference>
<reference evidence="1" key="1">
    <citation type="journal article" date="2014" name="Int. J. Syst. Evol. Microbiol.">
        <title>Complete genome sequence of Corynebacterium casei LMG S-19264T (=DSM 44701T), isolated from a smear-ripened cheese.</title>
        <authorList>
            <consortium name="US DOE Joint Genome Institute (JGI-PGF)"/>
            <person name="Walter F."/>
            <person name="Albersmeier A."/>
            <person name="Kalinowski J."/>
            <person name="Ruckert C."/>
        </authorList>
    </citation>
    <scope>NUCLEOTIDE SEQUENCE</scope>
    <source>
        <strain evidence="1">CGMCC 1.15367</strain>
    </source>
</reference>
<reference evidence="1" key="2">
    <citation type="submission" date="2020-09" db="EMBL/GenBank/DDBJ databases">
        <authorList>
            <person name="Sun Q."/>
            <person name="Zhou Y."/>
        </authorList>
    </citation>
    <scope>NUCLEOTIDE SEQUENCE</scope>
    <source>
        <strain evidence="1">CGMCC 1.15367</strain>
    </source>
</reference>
<dbReference type="EMBL" id="BMIQ01000002">
    <property type="protein sequence ID" value="GGE00353.1"/>
    <property type="molecule type" value="Genomic_DNA"/>
</dbReference>
<proteinExistence type="predicted"/>